<dbReference type="PANTHER" id="PTHR11040:SF44">
    <property type="entry name" value="PROTEIN ZNTC-RELATED"/>
    <property type="match status" value="1"/>
</dbReference>
<proteinExistence type="inferred from homology"/>
<comment type="caution">
    <text evidence="11">The sequence shown here is derived from an EMBL/GenBank/DDBJ whole genome shotgun (WGS) entry which is preliminary data.</text>
</comment>
<evidence type="ECO:0000256" key="10">
    <source>
        <dbReference type="SAM" id="SignalP"/>
    </source>
</evidence>
<name>A0A2S5B6T8_9BASI</name>
<evidence type="ECO:0000256" key="6">
    <source>
        <dbReference type="ARBA" id="ARBA00023065"/>
    </source>
</evidence>
<dbReference type="AlphaFoldDB" id="A0A2S5B6T8"/>
<keyword evidence="10" id="KW-0732">Signal</keyword>
<feature type="chain" id="PRO_5015677269" evidence="10">
    <location>
        <begin position="21"/>
        <end position="461"/>
    </location>
</feature>
<evidence type="ECO:0000256" key="4">
    <source>
        <dbReference type="ARBA" id="ARBA00022692"/>
    </source>
</evidence>
<evidence type="ECO:0000256" key="9">
    <source>
        <dbReference type="SAM" id="MobiDB-lite"/>
    </source>
</evidence>
<dbReference type="Pfam" id="PF02535">
    <property type="entry name" value="Zip"/>
    <property type="match status" value="1"/>
</dbReference>
<evidence type="ECO:0000313" key="11">
    <source>
        <dbReference type="EMBL" id="POY72493.1"/>
    </source>
</evidence>
<keyword evidence="6 8" id="KW-0406">Ion transport</keyword>
<feature type="transmembrane region" description="Helical" evidence="8">
    <location>
        <begin position="147"/>
        <end position="168"/>
    </location>
</feature>
<keyword evidence="3 8" id="KW-0813">Transport</keyword>
<sequence>MLGTIKLLTVLVASVASVHAQSRVDGSLSLGPSGQGSCTVSATRPDQFACANGATCRWQADDLAFSCSFGTGADGSTVAGADASSGPPGRQCVAHVGHWDCDDGSLCEIQDGVWLCESFSSSEHGDGESGASGSCNGLDLGAYDVNLHIVALFVVLIGSTLGVLLPIVCSSVLNGRVFRGVFFATKHFGTGILICTAFVHLLYHAFIMFSNACLGELAFEPAAAAISLAGVYVVFSVDFFVMRWLRSRGEHRSAALAVLHADDPSRSPSPTGEKSRGDSTCDLGHSHGPARELPTDYSSTQAHFDVLILEAGIIFHSIMIGVSLGASGGDQWIPLFIAIVFHQLFEGLALGSRIGQLVWRTGQAWKKWAMAVAFALITPLGIAIGMGVHASYNPNSGASLLSIGILDSISAGILIYGGIVECLYHDFMHGSLARAGLGRVLLALFFVLAGSLCMAVLGKWA</sequence>
<feature type="region of interest" description="Disordered" evidence="9">
    <location>
        <begin position="261"/>
        <end position="285"/>
    </location>
</feature>
<dbReference type="GO" id="GO:0005385">
    <property type="term" value="F:zinc ion transmembrane transporter activity"/>
    <property type="evidence" value="ECO:0007669"/>
    <property type="project" value="InterPro"/>
</dbReference>
<dbReference type="GO" id="GO:0005886">
    <property type="term" value="C:plasma membrane"/>
    <property type="evidence" value="ECO:0007669"/>
    <property type="project" value="TreeGrafter"/>
</dbReference>
<dbReference type="InterPro" id="IPR003689">
    <property type="entry name" value="ZIP"/>
</dbReference>
<evidence type="ECO:0000256" key="3">
    <source>
        <dbReference type="ARBA" id="ARBA00022448"/>
    </source>
</evidence>
<feature type="transmembrane region" description="Helical" evidence="8">
    <location>
        <begin position="222"/>
        <end position="242"/>
    </location>
</feature>
<dbReference type="STRING" id="741276.A0A2S5B6T8"/>
<keyword evidence="5 8" id="KW-1133">Transmembrane helix</keyword>
<evidence type="ECO:0000256" key="5">
    <source>
        <dbReference type="ARBA" id="ARBA00022989"/>
    </source>
</evidence>
<evidence type="ECO:0000256" key="8">
    <source>
        <dbReference type="RuleBase" id="RU362088"/>
    </source>
</evidence>
<feature type="signal peptide" evidence="10">
    <location>
        <begin position="1"/>
        <end position="20"/>
    </location>
</feature>
<reference evidence="11 12" key="1">
    <citation type="journal article" date="2018" name="Front. Microbiol.">
        <title>Prospects for Fungal Bioremediation of Acidic Radioactive Waste Sites: Characterization and Genome Sequence of Rhodotorula taiwanensis MD1149.</title>
        <authorList>
            <person name="Tkavc R."/>
            <person name="Matrosova V.Y."/>
            <person name="Grichenko O.E."/>
            <person name="Gostincar C."/>
            <person name="Volpe R.P."/>
            <person name="Klimenkova P."/>
            <person name="Gaidamakova E.K."/>
            <person name="Zhou C.E."/>
            <person name="Stewart B.J."/>
            <person name="Lyman M.G."/>
            <person name="Malfatti S.A."/>
            <person name="Rubinfeld B."/>
            <person name="Courtot M."/>
            <person name="Singh J."/>
            <person name="Dalgard C.L."/>
            <person name="Hamilton T."/>
            <person name="Frey K.G."/>
            <person name="Gunde-Cimerman N."/>
            <person name="Dugan L."/>
            <person name="Daly M.J."/>
        </authorList>
    </citation>
    <scope>NUCLEOTIDE SEQUENCE [LARGE SCALE GENOMIC DNA]</scope>
    <source>
        <strain evidence="11 12">MD1149</strain>
    </source>
</reference>
<feature type="transmembrane region" description="Helical" evidence="8">
    <location>
        <begin position="371"/>
        <end position="392"/>
    </location>
</feature>
<feature type="transmembrane region" description="Helical" evidence="8">
    <location>
        <begin position="188"/>
        <end position="210"/>
    </location>
</feature>
<accession>A0A2S5B6T8</accession>
<gene>
    <name evidence="11" type="ORF">BMF94_4319</name>
</gene>
<keyword evidence="12" id="KW-1185">Reference proteome</keyword>
<keyword evidence="7 8" id="KW-0472">Membrane</keyword>
<feature type="transmembrane region" description="Helical" evidence="8">
    <location>
        <begin position="398"/>
        <end position="424"/>
    </location>
</feature>
<evidence type="ECO:0000313" key="12">
    <source>
        <dbReference type="Proteomes" id="UP000237144"/>
    </source>
</evidence>
<protein>
    <submittedName>
        <fullName evidence="11">Uncharacterized protein</fullName>
    </submittedName>
</protein>
<dbReference type="NCBIfam" id="TIGR00820">
    <property type="entry name" value="zip"/>
    <property type="match status" value="1"/>
</dbReference>
<feature type="transmembrane region" description="Helical" evidence="8">
    <location>
        <begin position="332"/>
        <end position="350"/>
    </location>
</feature>
<feature type="transmembrane region" description="Helical" evidence="8">
    <location>
        <begin position="436"/>
        <end position="457"/>
    </location>
</feature>
<evidence type="ECO:0000256" key="7">
    <source>
        <dbReference type="ARBA" id="ARBA00023136"/>
    </source>
</evidence>
<organism evidence="11 12">
    <name type="scientific">Rhodotorula taiwanensis</name>
    <dbReference type="NCBI Taxonomy" id="741276"/>
    <lineage>
        <taxon>Eukaryota</taxon>
        <taxon>Fungi</taxon>
        <taxon>Dikarya</taxon>
        <taxon>Basidiomycota</taxon>
        <taxon>Pucciniomycotina</taxon>
        <taxon>Microbotryomycetes</taxon>
        <taxon>Sporidiobolales</taxon>
        <taxon>Sporidiobolaceae</taxon>
        <taxon>Rhodotorula</taxon>
    </lineage>
</organism>
<feature type="transmembrane region" description="Helical" evidence="8">
    <location>
        <begin position="306"/>
        <end position="326"/>
    </location>
</feature>
<keyword evidence="4 8" id="KW-0812">Transmembrane</keyword>
<dbReference type="PANTHER" id="PTHR11040">
    <property type="entry name" value="ZINC/IRON TRANSPORTER"/>
    <property type="match status" value="1"/>
</dbReference>
<evidence type="ECO:0000256" key="1">
    <source>
        <dbReference type="ARBA" id="ARBA00004141"/>
    </source>
</evidence>
<dbReference type="InterPro" id="IPR004698">
    <property type="entry name" value="Zn/Fe_permease_fun/pln"/>
</dbReference>
<dbReference type="EMBL" id="PJQD01000048">
    <property type="protein sequence ID" value="POY72493.1"/>
    <property type="molecule type" value="Genomic_DNA"/>
</dbReference>
<dbReference type="Proteomes" id="UP000237144">
    <property type="component" value="Unassembled WGS sequence"/>
</dbReference>
<evidence type="ECO:0000256" key="2">
    <source>
        <dbReference type="ARBA" id="ARBA00006939"/>
    </source>
</evidence>
<dbReference type="OrthoDB" id="448280at2759"/>
<comment type="subcellular location">
    <subcellularLocation>
        <location evidence="1 8">Membrane</location>
        <topology evidence="1 8">Multi-pass membrane protein</topology>
    </subcellularLocation>
</comment>
<comment type="similarity">
    <text evidence="2 8">Belongs to the ZIP transporter (TC 2.A.5) family.</text>
</comment>